<dbReference type="EMBL" id="UGQM01000001">
    <property type="protein sequence ID" value="STZ45281.1"/>
    <property type="molecule type" value="Genomic_DNA"/>
</dbReference>
<evidence type="ECO:0000313" key="1">
    <source>
        <dbReference type="EMBL" id="STZ45281.1"/>
    </source>
</evidence>
<dbReference type="Gene3D" id="2.60.120.10">
    <property type="entry name" value="Jelly Rolls"/>
    <property type="match status" value="1"/>
</dbReference>
<dbReference type="SUPFAM" id="SSF51182">
    <property type="entry name" value="RmlC-like cupins"/>
    <property type="match status" value="1"/>
</dbReference>
<evidence type="ECO:0000313" key="2">
    <source>
        <dbReference type="Proteomes" id="UP000254291"/>
    </source>
</evidence>
<proteinExistence type="predicted"/>
<sequence>MTSRERGEVRTFITGVDADGRSCVVSQDELTLDQLAPGFAMGIPYATTTNPPPARPAGTASVIDQGIAPGLARWMVVELGPDSETPMHHTDTLDLETVLSGSVDLILDDGAHRLEQGDLAVLTGVDHAWRAGPDGCRLSAVLIGTPPPA</sequence>
<organism evidence="1 2">
    <name type="scientific">Mycolicibacterium gilvum</name>
    <dbReference type="NCBI Taxonomy" id="1804"/>
    <lineage>
        <taxon>Bacteria</taxon>
        <taxon>Bacillati</taxon>
        <taxon>Actinomycetota</taxon>
        <taxon>Actinomycetes</taxon>
        <taxon>Mycobacteriales</taxon>
        <taxon>Mycobacteriaceae</taxon>
        <taxon>Mycolicibacterium</taxon>
    </lineage>
</organism>
<dbReference type="InterPro" id="IPR014710">
    <property type="entry name" value="RmlC-like_jellyroll"/>
</dbReference>
<dbReference type="PANTHER" id="PTHR36156">
    <property type="entry name" value="SLR2101 PROTEIN"/>
    <property type="match status" value="1"/>
</dbReference>
<accession>A0A378SRP4</accession>
<dbReference type="PANTHER" id="PTHR36156:SF2">
    <property type="entry name" value="CUPIN TYPE-2 DOMAIN-CONTAINING PROTEIN"/>
    <property type="match status" value="1"/>
</dbReference>
<dbReference type="InterPro" id="IPR011051">
    <property type="entry name" value="RmlC_Cupin_sf"/>
</dbReference>
<dbReference type="AlphaFoldDB" id="A0A378SRP4"/>
<dbReference type="RefSeq" id="WP_235660476.1">
    <property type="nucleotide sequence ID" value="NZ_JACKST010000087.1"/>
</dbReference>
<reference evidence="1 2" key="1">
    <citation type="submission" date="2018-06" db="EMBL/GenBank/DDBJ databases">
        <authorList>
            <consortium name="Pathogen Informatics"/>
            <person name="Doyle S."/>
        </authorList>
    </citation>
    <scope>NUCLEOTIDE SEQUENCE [LARGE SCALE GENOMIC DNA]</scope>
    <source>
        <strain evidence="1 2">NCTC10742</strain>
    </source>
</reference>
<name>A0A378SRP4_9MYCO</name>
<protein>
    <submittedName>
        <fullName evidence="1">Cupin</fullName>
    </submittedName>
</protein>
<dbReference type="InterPro" id="IPR047142">
    <property type="entry name" value="OryJ/VirC-like"/>
</dbReference>
<dbReference type="Proteomes" id="UP000254291">
    <property type="component" value="Unassembled WGS sequence"/>
</dbReference>
<gene>
    <name evidence="1" type="ORF">NCTC10742_04532</name>
</gene>